<organism evidence="2 3">
    <name type="scientific">Corynebacterium renale</name>
    <dbReference type="NCBI Taxonomy" id="1724"/>
    <lineage>
        <taxon>Bacteria</taxon>
        <taxon>Bacillati</taxon>
        <taxon>Actinomycetota</taxon>
        <taxon>Actinomycetes</taxon>
        <taxon>Mycobacteriales</taxon>
        <taxon>Corynebacteriaceae</taxon>
        <taxon>Corynebacterium</taxon>
    </lineage>
</organism>
<dbReference type="AlphaFoldDB" id="A0A2A9DK34"/>
<dbReference type="RefSeq" id="WP_111704138.1">
    <property type="nucleotide sequence ID" value="NZ_LS483464.1"/>
</dbReference>
<keyword evidence="1" id="KW-0472">Membrane</keyword>
<keyword evidence="1" id="KW-0812">Transmembrane</keyword>
<feature type="transmembrane region" description="Helical" evidence="1">
    <location>
        <begin position="31"/>
        <end position="49"/>
    </location>
</feature>
<protein>
    <submittedName>
        <fullName evidence="2">Uncharacterized protein</fullName>
    </submittedName>
</protein>
<evidence type="ECO:0000256" key="1">
    <source>
        <dbReference type="SAM" id="Phobius"/>
    </source>
</evidence>
<sequence length="117" mass="12379">MTAAEKYVPFLALGVLVFASVLWAVYMHVNVLIICGLLMGAGVTAWQIYRLDMKIPVVASSSALIAGVASIVGFAFRAYFSNLVGDMVGIGTAAALVIFIVFVSLKEPAYSAVYAPK</sequence>
<reference evidence="2 3" key="1">
    <citation type="submission" date="2017-10" db="EMBL/GenBank/DDBJ databases">
        <title>Sequencing the genomes of 1000 actinobacteria strains.</title>
        <authorList>
            <person name="Klenk H.-P."/>
        </authorList>
    </citation>
    <scope>NUCLEOTIDE SEQUENCE [LARGE SCALE GENOMIC DNA]</scope>
    <source>
        <strain evidence="2 3">DSM 20688</strain>
    </source>
</reference>
<gene>
    <name evidence="2" type="ORF">ATK06_0105</name>
</gene>
<feature type="transmembrane region" description="Helical" evidence="1">
    <location>
        <begin position="7"/>
        <end position="25"/>
    </location>
</feature>
<keyword evidence="1" id="KW-1133">Transmembrane helix</keyword>
<dbReference type="Proteomes" id="UP000221653">
    <property type="component" value="Unassembled WGS sequence"/>
</dbReference>
<evidence type="ECO:0000313" key="2">
    <source>
        <dbReference type="EMBL" id="PFG27058.1"/>
    </source>
</evidence>
<name>A0A2A9DK34_9CORY</name>
<proteinExistence type="predicted"/>
<feature type="transmembrane region" description="Helical" evidence="1">
    <location>
        <begin position="88"/>
        <end position="105"/>
    </location>
</feature>
<keyword evidence="3" id="KW-1185">Reference proteome</keyword>
<accession>A0A2A9DK34</accession>
<feature type="transmembrane region" description="Helical" evidence="1">
    <location>
        <begin position="56"/>
        <end position="76"/>
    </location>
</feature>
<evidence type="ECO:0000313" key="3">
    <source>
        <dbReference type="Proteomes" id="UP000221653"/>
    </source>
</evidence>
<comment type="caution">
    <text evidence="2">The sequence shown here is derived from an EMBL/GenBank/DDBJ whole genome shotgun (WGS) entry which is preliminary data.</text>
</comment>
<dbReference type="EMBL" id="PDJF01000001">
    <property type="protein sequence ID" value="PFG27058.1"/>
    <property type="molecule type" value="Genomic_DNA"/>
</dbReference>